<dbReference type="PANTHER" id="PTHR24421">
    <property type="entry name" value="NITRATE/NITRITE SENSOR PROTEIN NARX-RELATED"/>
    <property type="match status" value="1"/>
</dbReference>
<evidence type="ECO:0000256" key="9">
    <source>
        <dbReference type="SAM" id="Phobius"/>
    </source>
</evidence>
<evidence type="ECO:0000313" key="13">
    <source>
        <dbReference type="Proteomes" id="UP000257144"/>
    </source>
</evidence>
<keyword evidence="5" id="KW-0547">Nucleotide-binding</keyword>
<dbReference type="SUPFAM" id="SSF55874">
    <property type="entry name" value="ATPase domain of HSP90 chaperone/DNA topoisomerase II/histidine kinase"/>
    <property type="match status" value="1"/>
</dbReference>
<organism evidence="12 13">
    <name type="scientific">Neobacillus piezotolerans</name>
    <dbReference type="NCBI Taxonomy" id="2259171"/>
    <lineage>
        <taxon>Bacteria</taxon>
        <taxon>Bacillati</taxon>
        <taxon>Bacillota</taxon>
        <taxon>Bacilli</taxon>
        <taxon>Bacillales</taxon>
        <taxon>Bacillaceae</taxon>
        <taxon>Neobacillus</taxon>
    </lineage>
</organism>
<dbReference type="GO" id="GO:0046983">
    <property type="term" value="F:protein dimerization activity"/>
    <property type="evidence" value="ECO:0007669"/>
    <property type="project" value="InterPro"/>
</dbReference>
<keyword evidence="9" id="KW-1133">Transmembrane helix</keyword>
<keyword evidence="4" id="KW-0808">Transferase</keyword>
<keyword evidence="9" id="KW-0812">Transmembrane</keyword>
<keyword evidence="7" id="KW-0067">ATP-binding</keyword>
<evidence type="ECO:0000256" key="7">
    <source>
        <dbReference type="ARBA" id="ARBA00022840"/>
    </source>
</evidence>
<gene>
    <name evidence="12" type="ORF">DRW41_04765</name>
</gene>
<feature type="domain" description="Histidine kinase/HSP90-like ATPase" evidence="10">
    <location>
        <begin position="175"/>
        <end position="259"/>
    </location>
</feature>
<dbReference type="InterPro" id="IPR050482">
    <property type="entry name" value="Sensor_HK_TwoCompSys"/>
</dbReference>
<evidence type="ECO:0000259" key="11">
    <source>
        <dbReference type="Pfam" id="PF07730"/>
    </source>
</evidence>
<dbReference type="RefSeq" id="WP_115450787.1">
    <property type="nucleotide sequence ID" value="NZ_QNQT01000001.1"/>
</dbReference>
<dbReference type="Gene3D" id="3.30.565.10">
    <property type="entry name" value="Histidine kinase-like ATPase, C-terminal domain"/>
    <property type="match status" value="1"/>
</dbReference>
<keyword evidence="8" id="KW-0902">Two-component regulatory system</keyword>
<dbReference type="Pfam" id="PF07730">
    <property type="entry name" value="HisKA_3"/>
    <property type="match status" value="1"/>
</dbReference>
<dbReference type="Proteomes" id="UP000257144">
    <property type="component" value="Unassembled WGS sequence"/>
</dbReference>
<protein>
    <recommendedName>
        <fullName evidence="2">histidine kinase</fullName>
        <ecNumber evidence="2">2.7.13.3</ecNumber>
    </recommendedName>
</protein>
<evidence type="ECO:0000313" key="12">
    <source>
        <dbReference type="EMBL" id="RDU38873.1"/>
    </source>
</evidence>
<name>A0A3D8GWQ4_9BACI</name>
<feature type="transmembrane region" description="Helical" evidence="9">
    <location>
        <begin position="40"/>
        <end position="61"/>
    </location>
</feature>
<dbReference type="Gene3D" id="1.20.5.1930">
    <property type="match status" value="1"/>
</dbReference>
<evidence type="ECO:0000256" key="4">
    <source>
        <dbReference type="ARBA" id="ARBA00022679"/>
    </source>
</evidence>
<accession>A0A3D8GWQ4</accession>
<reference evidence="12 13" key="1">
    <citation type="submission" date="2018-07" db="EMBL/GenBank/DDBJ databases">
        <title>Bacillus sp. YLB-04 draft genome sequence.</title>
        <authorList>
            <person name="Yu L."/>
            <person name="Tang X."/>
        </authorList>
    </citation>
    <scope>NUCLEOTIDE SEQUENCE [LARGE SCALE GENOMIC DNA]</scope>
    <source>
        <strain evidence="12 13">YLB-04</strain>
    </source>
</reference>
<evidence type="ECO:0000256" key="2">
    <source>
        <dbReference type="ARBA" id="ARBA00012438"/>
    </source>
</evidence>
<comment type="catalytic activity">
    <reaction evidence="1">
        <text>ATP + protein L-histidine = ADP + protein N-phospho-L-histidine.</text>
        <dbReference type="EC" id="2.7.13.3"/>
    </reaction>
</comment>
<evidence type="ECO:0000256" key="8">
    <source>
        <dbReference type="ARBA" id="ARBA00023012"/>
    </source>
</evidence>
<evidence type="ECO:0000256" key="6">
    <source>
        <dbReference type="ARBA" id="ARBA00022777"/>
    </source>
</evidence>
<dbReference type="GO" id="GO:0016020">
    <property type="term" value="C:membrane"/>
    <property type="evidence" value="ECO:0007669"/>
    <property type="project" value="InterPro"/>
</dbReference>
<dbReference type="InterPro" id="IPR003594">
    <property type="entry name" value="HATPase_dom"/>
</dbReference>
<evidence type="ECO:0000256" key="5">
    <source>
        <dbReference type="ARBA" id="ARBA00022741"/>
    </source>
</evidence>
<evidence type="ECO:0000256" key="3">
    <source>
        <dbReference type="ARBA" id="ARBA00022553"/>
    </source>
</evidence>
<sequence length="266" mass="30079">MSYRYLKLASILLPTILIGGFEFMRHGVFLDHFSMETGNYIITLLTFLISCIYTVWLFRVIEVKNNRITKEREIHAIYEERERLASELHDSIAQSLFLMKVHMKKGKLKEAGALTNSIDTQLRQAIFNLRLTPDEGTTFAKRIQHWLDNWCIVSGIDASAEINIDEDFFSASEEVILFGIVQEAFTNIQKHSAASSSSLTLTGQNGGWELLIEDNGKGFKPDELMHGHYGLTMAKERAEAISASLDIRSEPGTGTKFHLKGYKNNG</sequence>
<comment type="caution">
    <text evidence="12">The sequence shown here is derived from an EMBL/GenBank/DDBJ whole genome shotgun (WGS) entry which is preliminary data.</text>
</comment>
<dbReference type="InterPro" id="IPR011712">
    <property type="entry name" value="Sig_transdc_His_kin_sub3_dim/P"/>
</dbReference>
<keyword evidence="9" id="KW-0472">Membrane</keyword>
<keyword evidence="6 12" id="KW-0418">Kinase</keyword>
<dbReference type="Pfam" id="PF02518">
    <property type="entry name" value="HATPase_c"/>
    <property type="match status" value="1"/>
</dbReference>
<evidence type="ECO:0000256" key="1">
    <source>
        <dbReference type="ARBA" id="ARBA00000085"/>
    </source>
</evidence>
<keyword evidence="3" id="KW-0597">Phosphoprotein</keyword>
<feature type="domain" description="Signal transduction histidine kinase subgroup 3 dimerisation and phosphoacceptor" evidence="11">
    <location>
        <begin position="80"/>
        <end position="107"/>
    </location>
</feature>
<dbReference type="EC" id="2.7.13.3" evidence="2"/>
<evidence type="ECO:0000259" key="10">
    <source>
        <dbReference type="Pfam" id="PF02518"/>
    </source>
</evidence>
<dbReference type="PANTHER" id="PTHR24421:SF10">
    <property type="entry name" value="NITRATE_NITRITE SENSOR PROTEIN NARQ"/>
    <property type="match status" value="1"/>
</dbReference>
<dbReference type="InterPro" id="IPR036890">
    <property type="entry name" value="HATPase_C_sf"/>
</dbReference>
<keyword evidence="13" id="KW-1185">Reference proteome</keyword>
<dbReference type="AlphaFoldDB" id="A0A3D8GWQ4"/>
<dbReference type="GO" id="GO:0000155">
    <property type="term" value="F:phosphorelay sensor kinase activity"/>
    <property type="evidence" value="ECO:0007669"/>
    <property type="project" value="InterPro"/>
</dbReference>
<proteinExistence type="predicted"/>
<dbReference type="OrthoDB" id="773385at2"/>
<dbReference type="CDD" id="cd16917">
    <property type="entry name" value="HATPase_UhpB-NarQ-NarX-like"/>
    <property type="match status" value="1"/>
</dbReference>
<dbReference type="GO" id="GO:0005524">
    <property type="term" value="F:ATP binding"/>
    <property type="evidence" value="ECO:0007669"/>
    <property type="project" value="UniProtKB-KW"/>
</dbReference>
<dbReference type="EMBL" id="QNQT01000001">
    <property type="protein sequence ID" value="RDU38873.1"/>
    <property type="molecule type" value="Genomic_DNA"/>
</dbReference>